<dbReference type="EMBL" id="CP158269">
    <property type="protein sequence ID" value="XDJ87670.1"/>
    <property type="molecule type" value="Genomic_DNA"/>
</dbReference>
<dbReference type="InterPro" id="IPR029052">
    <property type="entry name" value="Metallo-depent_PP-like"/>
</dbReference>
<comment type="catalytic activity">
    <reaction evidence="8">
        <text>P(1),P(4)-bis(5'-adenosyl) tetraphosphate + H2O = 2 ADP + 2 H(+)</text>
        <dbReference type="Rhea" id="RHEA:24252"/>
        <dbReference type="ChEBI" id="CHEBI:15377"/>
        <dbReference type="ChEBI" id="CHEBI:15378"/>
        <dbReference type="ChEBI" id="CHEBI:58141"/>
        <dbReference type="ChEBI" id="CHEBI:456216"/>
        <dbReference type="EC" id="3.6.1.41"/>
    </reaction>
</comment>
<dbReference type="EMBL" id="CP158256">
    <property type="protein sequence ID" value="XDJ51722.1"/>
    <property type="molecule type" value="Genomic_DNA"/>
</dbReference>
<evidence type="ECO:0000256" key="1">
    <source>
        <dbReference type="ARBA" id="ARBA00003413"/>
    </source>
</evidence>
<dbReference type="NCBIfam" id="TIGR00668">
    <property type="entry name" value="apaH"/>
    <property type="match status" value="1"/>
</dbReference>
<dbReference type="PIRSF" id="PIRSF000903">
    <property type="entry name" value="B5n-ttraPtase_sm"/>
    <property type="match status" value="1"/>
</dbReference>
<keyword evidence="4 18" id="KW-0378">Hydrolase</keyword>
<dbReference type="EMBL" id="CP158263">
    <property type="protein sequence ID" value="XDJ72071.1"/>
    <property type="molecule type" value="Genomic_DNA"/>
</dbReference>
<dbReference type="EMBL" id="CP158260">
    <property type="protein sequence ID" value="XDJ63088.1"/>
    <property type="molecule type" value="Genomic_DNA"/>
</dbReference>
<dbReference type="GeneID" id="93067192"/>
<evidence type="ECO:0000313" key="20">
    <source>
        <dbReference type="EMBL" id="XDJ86258.1"/>
    </source>
</evidence>
<dbReference type="EMBL" id="CP158272">
    <property type="protein sequence ID" value="XDJ98632.1"/>
    <property type="molecule type" value="Genomic_DNA"/>
</dbReference>
<dbReference type="EMBL" id="CP158257">
    <property type="protein sequence ID" value="XDJ56837.1"/>
    <property type="molecule type" value="Genomic_DNA"/>
</dbReference>
<evidence type="ECO:0000313" key="25">
    <source>
        <dbReference type="EMBL" id="XDJ98632.1"/>
    </source>
</evidence>
<dbReference type="InterPro" id="IPR004843">
    <property type="entry name" value="Calcineurin-like_PHP"/>
</dbReference>
<dbReference type="EMBL" id="CP158264">
    <property type="protein sequence ID" value="XDJ74338.1"/>
    <property type="molecule type" value="Genomic_DNA"/>
</dbReference>
<comment type="function">
    <text evidence="1">Hydrolyzes diadenosine 5',5'''-P1,P4-tetraphosphate to yield ADP.</text>
</comment>
<protein>
    <recommendedName>
        <fullName evidence="3">bis(5'-nucleosyl)-tetraphosphatase (symmetrical)</fullName>
        <ecNumber evidence="3">3.6.1.41</ecNumber>
    </recommendedName>
    <alternativeName>
        <fullName evidence="6">Ap4A hydrolase</fullName>
    </alternativeName>
    <alternativeName>
        <fullName evidence="5">Diadenosine 5',5'''-P1,P4-tetraphosphate pyrophosphohydrolase</fullName>
    </alternativeName>
    <alternativeName>
        <fullName evidence="7">Diadenosine tetraphosphatase</fullName>
    </alternativeName>
</protein>
<dbReference type="EMBL" id="CP158273">
    <property type="protein sequence ID" value="XDJ95984.1"/>
    <property type="molecule type" value="Genomic_DNA"/>
</dbReference>
<dbReference type="Pfam" id="PF00149">
    <property type="entry name" value="Metallophos"/>
    <property type="match status" value="1"/>
</dbReference>
<evidence type="ECO:0000256" key="2">
    <source>
        <dbReference type="ARBA" id="ARBA00005419"/>
    </source>
</evidence>
<dbReference type="EC" id="3.6.1.41" evidence="3"/>
<evidence type="ECO:0000313" key="19">
    <source>
        <dbReference type="EMBL" id="XDJ82165.1"/>
    </source>
</evidence>
<proteinExistence type="inferred from homology"/>
<dbReference type="EMBL" id="CP158270">
    <property type="protein sequence ID" value="XDJ91614.1"/>
    <property type="molecule type" value="Genomic_DNA"/>
</dbReference>
<dbReference type="PANTHER" id="PTHR40942">
    <property type="match status" value="1"/>
</dbReference>
<dbReference type="GO" id="GO:0008803">
    <property type="term" value="F:bis(5'-nucleosyl)-tetraphosphatase (symmetrical) activity"/>
    <property type="evidence" value="ECO:0007669"/>
    <property type="project" value="UniProtKB-EC"/>
</dbReference>
<gene>
    <name evidence="13" type="ORF">ABRY90_06330</name>
    <name evidence="14" type="ORF">ABRY92_06845</name>
    <name evidence="23" type="ORF">ABRY95_07550</name>
    <name evidence="19" type="ORF">ABRY96_10790</name>
    <name evidence="17" type="ORF">ABRY97_12105</name>
    <name evidence="21" type="ORF">ABRY98_12130</name>
    <name evidence="12" type="ORF">ABRZ00_06620</name>
    <name evidence="11" type="ORF">ABRZ01_06960</name>
    <name evidence="10" type="ORF">ABRZ02_09765</name>
    <name evidence="15" type="ORF">ABRZ03_10145</name>
    <name evidence="24" type="ORF">ABRZ05_13020</name>
    <name evidence="16" type="ORF">ABRZ06_00725</name>
    <name evidence="20" type="ORF">ABRZ08_05385</name>
    <name evidence="18" type="ORF">ABRZ10_00490</name>
    <name evidence="25" type="ORF">ABRZ11_12675</name>
    <name evidence="22" type="ORF">ABRZ12_04785</name>
</gene>
<sequence>MTLPASRPPSEARGDVWVIGDVQGCAGALRALLAHPELSRPDTELWFAGDLVNRGPDSLGALRLIRSLGARARAILGNHDLHLLAVAAGVRTPGKSDTFQDILDASDAAELLDWLRHRPLMVRDRGHVMVHAGILPAWTLDQAQALAGEIEAALRQPDWHPALHDLYGEKPLNWDDALRGPDRMRVIVNALTRMRVCHAEDGRMDFHHKGSAHAVRGLVPWFDLPGRRDPSEPVVFGHWSALGLHIRPDAICLDTGCVWGRALTALRLSDHRIIQQDCTACR</sequence>
<comment type="similarity">
    <text evidence="2">Belongs to the Ap4A hydrolase family.</text>
</comment>
<dbReference type="EMBL" id="CP158266">
    <property type="protein sequence ID" value="XDJ82165.1"/>
    <property type="molecule type" value="Genomic_DNA"/>
</dbReference>
<dbReference type="CDD" id="cd07422">
    <property type="entry name" value="MPP_ApaH"/>
    <property type="match status" value="1"/>
</dbReference>
<evidence type="ECO:0000256" key="8">
    <source>
        <dbReference type="ARBA" id="ARBA00049417"/>
    </source>
</evidence>
<dbReference type="InterPro" id="IPR004617">
    <property type="entry name" value="ApaH"/>
</dbReference>
<evidence type="ECO:0000313" key="11">
    <source>
        <dbReference type="EMBL" id="XDJ51722.1"/>
    </source>
</evidence>
<evidence type="ECO:0000313" key="14">
    <source>
        <dbReference type="EMBL" id="XDJ62293.1"/>
    </source>
</evidence>
<dbReference type="EMBL" id="CP158265">
    <property type="protein sequence ID" value="XDJ77336.1"/>
    <property type="molecule type" value="Genomic_DNA"/>
</dbReference>
<dbReference type="EMBL" id="CP158259">
    <property type="protein sequence ID" value="XDJ62293.1"/>
    <property type="molecule type" value="Genomic_DNA"/>
</dbReference>
<dbReference type="Gene3D" id="3.60.21.10">
    <property type="match status" value="1"/>
</dbReference>
<dbReference type="NCBIfam" id="NF001204">
    <property type="entry name" value="PRK00166.1"/>
    <property type="match status" value="1"/>
</dbReference>
<evidence type="ECO:0000313" key="24">
    <source>
        <dbReference type="EMBL" id="XDJ95984.1"/>
    </source>
</evidence>
<dbReference type="EMBL" id="CP158268">
    <property type="protein sequence ID" value="XDJ86258.1"/>
    <property type="molecule type" value="Genomic_DNA"/>
</dbReference>
<accession>A0AB39FBR2</accession>
<dbReference type="EMBL" id="CP158253">
    <property type="protein sequence ID" value="XDJ43945.1"/>
    <property type="molecule type" value="Genomic_DNA"/>
</dbReference>
<evidence type="ECO:0000313" key="15">
    <source>
        <dbReference type="EMBL" id="XDJ63088.1"/>
    </source>
</evidence>
<evidence type="ECO:0000313" key="23">
    <source>
        <dbReference type="EMBL" id="XDJ92278.1"/>
    </source>
</evidence>
<evidence type="ECO:0000256" key="7">
    <source>
        <dbReference type="ARBA" id="ARBA00033210"/>
    </source>
</evidence>
<evidence type="ECO:0000313" key="21">
    <source>
        <dbReference type="EMBL" id="XDJ87670.1"/>
    </source>
</evidence>
<dbReference type="EMBL" id="CP158258">
    <property type="protein sequence ID" value="XDJ59520.1"/>
    <property type="molecule type" value="Genomic_DNA"/>
</dbReference>
<evidence type="ECO:0000313" key="18">
    <source>
        <dbReference type="EMBL" id="XDJ77336.1"/>
    </source>
</evidence>
<dbReference type="KEGG" id="cgin:ABRZ00_06620"/>
<evidence type="ECO:0000313" key="16">
    <source>
        <dbReference type="EMBL" id="XDJ72071.1"/>
    </source>
</evidence>
<evidence type="ECO:0000313" key="10">
    <source>
        <dbReference type="EMBL" id="XDJ43945.1"/>
    </source>
</evidence>
<name>A0AB39FBR2_9BURK</name>
<evidence type="ECO:0000313" key="12">
    <source>
        <dbReference type="EMBL" id="XDJ56837.1"/>
    </source>
</evidence>
<evidence type="ECO:0000313" key="22">
    <source>
        <dbReference type="EMBL" id="XDJ91614.1"/>
    </source>
</evidence>
<reference evidence="18" key="1">
    <citation type="submission" date="2024-05" db="EMBL/GenBank/DDBJ databases">
        <authorList>
            <person name="Luo Y.-C."/>
            <person name="Nicholds J."/>
            <person name="Mortimer T."/>
            <person name="Maboni G."/>
        </authorList>
    </citation>
    <scope>NUCLEOTIDE SEQUENCE</scope>
    <source>
        <strain evidence="24">124370</strain>
        <strain evidence="25">124566</strain>
        <strain evidence="23">124953</strain>
        <strain evidence="22">130308</strain>
        <strain evidence="21">130416</strain>
        <strain evidence="20">140124</strain>
        <strain evidence="19">143751</strain>
        <strain evidence="18">143769</strain>
        <strain evidence="17">143811</strain>
        <strain evidence="16">143936</strain>
        <strain evidence="15">145850</strain>
        <strain evidence="14">145852</strain>
        <strain evidence="13">148131</strain>
        <strain evidence="12">150221</strain>
        <strain evidence="11">150964</strain>
        <strain evidence="10">153271</strain>
    </source>
</reference>
<dbReference type="SUPFAM" id="SSF56300">
    <property type="entry name" value="Metallo-dependent phosphatases"/>
    <property type="match status" value="1"/>
</dbReference>
<evidence type="ECO:0000256" key="4">
    <source>
        <dbReference type="ARBA" id="ARBA00022801"/>
    </source>
</evidence>
<dbReference type="EMBL" id="CP158271">
    <property type="protein sequence ID" value="XDJ92278.1"/>
    <property type="molecule type" value="Genomic_DNA"/>
</dbReference>
<evidence type="ECO:0000256" key="6">
    <source>
        <dbReference type="ARBA" id="ARBA00032248"/>
    </source>
</evidence>
<evidence type="ECO:0000313" key="13">
    <source>
        <dbReference type="EMBL" id="XDJ59520.1"/>
    </source>
</evidence>
<dbReference type="AlphaFoldDB" id="A0AB39FBR2"/>
<evidence type="ECO:0000256" key="3">
    <source>
        <dbReference type="ARBA" id="ARBA00012506"/>
    </source>
</evidence>
<evidence type="ECO:0000259" key="9">
    <source>
        <dbReference type="Pfam" id="PF00149"/>
    </source>
</evidence>
<dbReference type="PANTHER" id="PTHR40942:SF4">
    <property type="entry name" value="CYTOCHROME C5"/>
    <property type="match status" value="1"/>
</dbReference>
<feature type="domain" description="Calcineurin-like phosphoesterase" evidence="9">
    <location>
        <begin position="16"/>
        <end position="146"/>
    </location>
</feature>
<organism evidence="18">
    <name type="scientific">Castellaniella ginsengisoli</name>
    <dbReference type="NCBI Taxonomy" id="546114"/>
    <lineage>
        <taxon>Bacteria</taxon>
        <taxon>Pseudomonadati</taxon>
        <taxon>Pseudomonadota</taxon>
        <taxon>Betaproteobacteria</taxon>
        <taxon>Burkholderiales</taxon>
        <taxon>Alcaligenaceae</taxon>
        <taxon>Castellaniella</taxon>
    </lineage>
</organism>
<evidence type="ECO:0000313" key="17">
    <source>
        <dbReference type="EMBL" id="XDJ74338.1"/>
    </source>
</evidence>
<evidence type="ECO:0000256" key="5">
    <source>
        <dbReference type="ARBA" id="ARBA00031248"/>
    </source>
</evidence>
<dbReference type="RefSeq" id="WP_368642557.1">
    <property type="nucleotide sequence ID" value="NZ_CP158253.1"/>
</dbReference>